<dbReference type="PROSITE" id="PS50043">
    <property type="entry name" value="HTH_LUXR_2"/>
    <property type="match status" value="1"/>
</dbReference>
<dbReference type="CDD" id="cd06170">
    <property type="entry name" value="LuxR_C_like"/>
    <property type="match status" value="1"/>
</dbReference>
<dbReference type="SMART" id="SM00091">
    <property type="entry name" value="PAS"/>
    <property type="match status" value="3"/>
</dbReference>
<dbReference type="PANTHER" id="PTHR43214:SF38">
    <property type="entry name" value="NITRATE_NITRITE RESPONSE REGULATOR PROTEIN NARL"/>
    <property type="match status" value="1"/>
</dbReference>
<sequence length="555" mass="61031">MTKAGAGTGHVDLQRPKQTSATSAADRARDKAGNGSSHQAPDRSQLEQIIAGLTEGVILVEPDQTITYANEAALEMHGVTSLDELGRTVDEYRKNFVLRHHSSDLLDHGRYPIDRVIAGEAFEDVVVVVAHQSNQDRDRTHRIRSLVITNHTGNPDCLVLIVHDISGQIEAEHRFERAFAANPAPAVICRLADLRLVKVNDGFLGLTGYKREDVLGRTVYEIDVLERAERRSLALERLRAGETIPQMEACLTAPSDPGGRQVVVAGQPIEVGEVHCMLFTFADLEPRRKAETALRQSEERFAKAFCLAPVPTTISIADDHRLIEVNEAFSRVLGYRAQDVVGYSAKDLGLWADDGERHRFETELAKAGSIRDFEACLRVKGGDVITCLVSAEAITLGDRTCILCSFQDITARRRSEEELVKAIEVVMADASWFSRGVVEKLAALRYPPRPGQSPAQAAAGMADLTPREREVLTLVCQGKSDPEIGTELELARNTVRNHVASLYQKLGVNRRSALVVWARERGIGAEGVAAKLPKARKSSTGQPVRVVRDNQQKNR</sequence>
<dbReference type="InterPro" id="IPR035965">
    <property type="entry name" value="PAS-like_dom_sf"/>
</dbReference>
<dbReference type="InterPro" id="IPR016032">
    <property type="entry name" value="Sig_transdc_resp-reg_C-effctor"/>
</dbReference>
<dbReference type="EMBL" id="JBHOMY010000041">
    <property type="protein sequence ID" value="MFC1458075.1"/>
    <property type="molecule type" value="Genomic_DNA"/>
</dbReference>
<feature type="domain" description="HTH luxR-type" evidence="3">
    <location>
        <begin position="457"/>
        <end position="522"/>
    </location>
</feature>
<name>A0ABV6YA61_9HYPH</name>
<proteinExistence type="predicted"/>
<dbReference type="InterPro" id="IPR013656">
    <property type="entry name" value="PAS_4"/>
</dbReference>
<dbReference type="Pfam" id="PF08448">
    <property type="entry name" value="PAS_4"/>
    <property type="match status" value="1"/>
</dbReference>
<dbReference type="InterPro" id="IPR000792">
    <property type="entry name" value="Tscrpt_reg_LuxR_C"/>
</dbReference>
<feature type="compositionally biased region" description="Basic and acidic residues" evidence="2">
    <location>
        <begin position="546"/>
        <end position="555"/>
    </location>
</feature>
<dbReference type="RefSeq" id="WP_377030161.1">
    <property type="nucleotide sequence ID" value="NZ_JBHOMY010000041.1"/>
</dbReference>
<dbReference type="SMART" id="SM00086">
    <property type="entry name" value="PAC"/>
    <property type="match status" value="2"/>
</dbReference>
<dbReference type="PROSITE" id="PS50112">
    <property type="entry name" value="PAS"/>
    <property type="match status" value="3"/>
</dbReference>
<organism evidence="5 6">
    <name type="scientific">Microvirga arabica</name>
    <dbReference type="NCBI Taxonomy" id="1128671"/>
    <lineage>
        <taxon>Bacteria</taxon>
        <taxon>Pseudomonadati</taxon>
        <taxon>Pseudomonadota</taxon>
        <taxon>Alphaproteobacteria</taxon>
        <taxon>Hyphomicrobiales</taxon>
        <taxon>Methylobacteriaceae</taxon>
        <taxon>Microvirga</taxon>
    </lineage>
</organism>
<dbReference type="Gene3D" id="3.30.450.20">
    <property type="entry name" value="PAS domain"/>
    <property type="match status" value="3"/>
</dbReference>
<dbReference type="PRINTS" id="PR00038">
    <property type="entry name" value="HTHLUXR"/>
</dbReference>
<dbReference type="CDD" id="cd00130">
    <property type="entry name" value="PAS"/>
    <property type="match status" value="2"/>
</dbReference>
<evidence type="ECO:0000256" key="2">
    <source>
        <dbReference type="SAM" id="MobiDB-lite"/>
    </source>
</evidence>
<dbReference type="InterPro" id="IPR039420">
    <property type="entry name" value="WalR-like"/>
</dbReference>
<evidence type="ECO:0000259" key="4">
    <source>
        <dbReference type="PROSITE" id="PS50112"/>
    </source>
</evidence>
<dbReference type="Gene3D" id="1.10.10.10">
    <property type="entry name" value="Winged helix-like DNA-binding domain superfamily/Winged helix DNA-binding domain"/>
    <property type="match status" value="1"/>
</dbReference>
<evidence type="ECO:0000313" key="6">
    <source>
        <dbReference type="Proteomes" id="UP001593940"/>
    </source>
</evidence>
<dbReference type="InterPro" id="IPR036388">
    <property type="entry name" value="WH-like_DNA-bd_sf"/>
</dbReference>
<dbReference type="Proteomes" id="UP001593940">
    <property type="component" value="Unassembled WGS sequence"/>
</dbReference>
<protein>
    <submittedName>
        <fullName evidence="5">PAS domain S-box protein</fullName>
    </submittedName>
</protein>
<evidence type="ECO:0000313" key="5">
    <source>
        <dbReference type="EMBL" id="MFC1458075.1"/>
    </source>
</evidence>
<dbReference type="SMART" id="SM00421">
    <property type="entry name" value="HTH_LUXR"/>
    <property type="match status" value="1"/>
</dbReference>
<dbReference type="InterPro" id="IPR001610">
    <property type="entry name" value="PAC"/>
</dbReference>
<dbReference type="InterPro" id="IPR000014">
    <property type="entry name" value="PAS"/>
</dbReference>
<evidence type="ECO:0000259" key="3">
    <source>
        <dbReference type="PROSITE" id="PS50043"/>
    </source>
</evidence>
<dbReference type="NCBIfam" id="TIGR00229">
    <property type="entry name" value="sensory_box"/>
    <property type="match status" value="2"/>
</dbReference>
<dbReference type="SUPFAM" id="SSF46894">
    <property type="entry name" value="C-terminal effector domain of the bipartite response regulators"/>
    <property type="match status" value="1"/>
</dbReference>
<feature type="region of interest" description="Disordered" evidence="2">
    <location>
        <begin position="1"/>
        <end position="44"/>
    </location>
</feature>
<dbReference type="SUPFAM" id="SSF55785">
    <property type="entry name" value="PYP-like sensor domain (PAS domain)"/>
    <property type="match status" value="3"/>
</dbReference>
<keyword evidence="6" id="KW-1185">Reference proteome</keyword>
<feature type="domain" description="PAS" evidence="4">
    <location>
        <begin position="42"/>
        <end position="88"/>
    </location>
</feature>
<feature type="region of interest" description="Disordered" evidence="2">
    <location>
        <begin position="533"/>
        <end position="555"/>
    </location>
</feature>
<accession>A0ABV6YA61</accession>
<dbReference type="PANTHER" id="PTHR43214">
    <property type="entry name" value="TWO-COMPONENT RESPONSE REGULATOR"/>
    <property type="match status" value="1"/>
</dbReference>
<dbReference type="Pfam" id="PF00196">
    <property type="entry name" value="GerE"/>
    <property type="match status" value="1"/>
</dbReference>
<evidence type="ECO:0000256" key="1">
    <source>
        <dbReference type="ARBA" id="ARBA00023125"/>
    </source>
</evidence>
<feature type="domain" description="PAS" evidence="4">
    <location>
        <begin position="297"/>
        <end position="342"/>
    </location>
</feature>
<reference evidence="5 6" key="1">
    <citation type="submission" date="2024-09" db="EMBL/GenBank/DDBJ databases">
        <title>Nodulacao em especies de Leguminosae Basais da Amazonia e Caracterizacao dos Rizobios e Bacterias Associadas aos Nodulos.</title>
        <authorList>
            <person name="Jambeiro I.C.A."/>
            <person name="Lopes I.S."/>
            <person name="Aguiar E.R.G.R."/>
            <person name="Santos A.F.J."/>
            <person name="Dos Santos J.M.F."/>
            <person name="Gross E."/>
        </authorList>
    </citation>
    <scope>NUCLEOTIDE SEQUENCE [LARGE SCALE GENOMIC DNA]</scope>
    <source>
        <strain evidence="5 6">BRUESC1165</strain>
    </source>
</reference>
<feature type="domain" description="PAS" evidence="4">
    <location>
        <begin position="171"/>
        <end position="222"/>
    </location>
</feature>
<gene>
    <name evidence="5" type="ORF">ACETIH_15425</name>
</gene>
<comment type="caution">
    <text evidence="5">The sequence shown here is derived from an EMBL/GenBank/DDBJ whole genome shotgun (WGS) entry which is preliminary data.</text>
</comment>
<dbReference type="Pfam" id="PF13188">
    <property type="entry name" value="PAS_8"/>
    <property type="match status" value="1"/>
</dbReference>
<keyword evidence="1" id="KW-0238">DNA-binding</keyword>
<dbReference type="Pfam" id="PF13426">
    <property type="entry name" value="PAS_9"/>
    <property type="match status" value="1"/>
</dbReference>